<evidence type="ECO:0000256" key="2">
    <source>
        <dbReference type="PIRSR" id="PIRSR640198-2"/>
    </source>
</evidence>
<feature type="site" description="Important for autoinhibition of adenylyltransferase activity" evidence="3">
    <location>
        <position position="41"/>
    </location>
</feature>
<dbReference type="AlphaFoldDB" id="A0A7G8TFM2"/>
<keyword evidence="4" id="KW-0175">Coiled coil</keyword>
<dbReference type="Proteomes" id="UP000515909">
    <property type="component" value="Chromosome"/>
</dbReference>
<dbReference type="SUPFAM" id="SSF140931">
    <property type="entry name" value="Fic-like"/>
    <property type="match status" value="1"/>
</dbReference>
<dbReference type="Gene3D" id="1.10.3290.10">
    <property type="entry name" value="Fido-like domain"/>
    <property type="match status" value="1"/>
</dbReference>
<dbReference type="InterPro" id="IPR036597">
    <property type="entry name" value="Fido-like_dom_sf"/>
</dbReference>
<evidence type="ECO:0000313" key="7">
    <source>
        <dbReference type="Proteomes" id="UP000515909"/>
    </source>
</evidence>
<reference evidence="6 7" key="1">
    <citation type="submission" date="2020-08" db="EMBL/GenBank/DDBJ databases">
        <title>The isolate Caproiciproducens sp. 7D4C2 produces n-caproate at mildly acidic conditions from hexoses: genome and rBOX comparison with related strains and chain-elongating bacteria.</title>
        <authorList>
            <person name="Esquivel-Elizondo S."/>
            <person name="Bagci C."/>
            <person name="Temovska M."/>
            <person name="Jeon B.S."/>
            <person name="Bessarab I."/>
            <person name="Williams R.B.H."/>
            <person name="Huson D.H."/>
            <person name="Angenent L.T."/>
        </authorList>
    </citation>
    <scope>NUCLEOTIDE SEQUENCE [LARGE SCALE GENOMIC DNA]</scope>
    <source>
        <strain evidence="6 7">7D4C2</strain>
    </source>
</reference>
<feature type="binding site" evidence="2">
    <location>
        <begin position="215"/>
        <end position="216"/>
    </location>
    <ligand>
        <name>ATP</name>
        <dbReference type="ChEBI" id="CHEBI:30616"/>
    </ligand>
</feature>
<dbReference type="GO" id="GO:0005524">
    <property type="term" value="F:ATP binding"/>
    <property type="evidence" value="ECO:0007669"/>
    <property type="project" value="UniProtKB-KW"/>
</dbReference>
<feature type="coiled-coil region" evidence="4">
    <location>
        <begin position="141"/>
        <end position="168"/>
    </location>
</feature>
<sequence length="260" mass="30647">MDPYDQAVLFWKAFKITTEEQLEQRLEDFHVLFAYNSGKIEDTEITWYDTEEIFDGRKRVANFTGDPKALLEQQNQKLCYELLKSKIIKREPLSIDLILDVHQTLMDGIYDEHTFIEKGERPGSFKKHDYVTGIHDVGSATDNVERDVKELLEEVNAYEGEEEVLKAAAYFHARFEFIHPFADGNGRAGRSLLNYFLLLHHHPPLIIYFQDKQLYYESLQRYDEMEDLNPFYEFLKYETGKTWEKATNPKEGRETEHGSK</sequence>
<feature type="binding site" evidence="2">
    <location>
        <begin position="183"/>
        <end position="190"/>
    </location>
    <ligand>
        <name>ATP</name>
        <dbReference type="ChEBI" id="CHEBI:30616"/>
    </ligand>
</feature>
<accession>A0A7G8TFM2</accession>
<feature type="active site" evidence="1">
    <location>
        <position position="179"/>
    </location>
</feature>
<dbReference type="InterPro" id="IPR003812">
    <property type="entry name" value="Fido"/>
</dbReference>
<organism evidence="6 7">
    <name type="scientific">Caproicibacter fermentans</name>
    <dbReference type="NCBI Taxonomy" id="2576756"/>
    <lineage>
        <taxon>Bacteria</taxon>
        <taxon>Bacillati</taxon>
        <taxon>Bacillota</taxon>
        <taxon>Clostridia</taxon>
        <taxon>Eubacteriales</taxon>
        <taxon>Acutalibacteraceae</taxon>
        <taxon>Caproicibacter</taxon>
    </lineage>
</organism>
<dbReference type="PANTHER" id="PTHR13504:SF38">
    <property type="entry name" value="FIDO DOMAIN-CONTAINING PROTEIN"/>
    <property type="match status" value="1"/>
</dbReference>
<evidence type="ECO:0000256" key="4">
    <source>
        <dbReference type="SAM" id="Coils"/>
    </source>
</evidence>
<protein>
    <submittedName>
        <fullName evidence="6">Fic family protein</fullName>
    </submittedName>
</protein>
<dbReference type="EMBL" id="CP060286">
    <property type="protein sequence ID" value="QNK42413.1"/>
    <property type="molecule type" value="Genomic_DNA"/>
</dbReference>
<evidence type="ECO:0000256" key="3">
    <source>
        <dbReference type="PIRSR" id="PIRSR640198-3"/>
    </source>
</evidence>
<feature type="domain" description="Fido" evidence="5">
    <location>
        <begin position="93"/>
        <end position="237"/>
    </location>
</feature>
<dbReference type="PANTHER" id="PTHR13504">
    <property type="entry name" value="FIDO DOMAIN-CONTAINING PROTEIN DDB_G0283145"/>
    <property type="match status" value="1"/>
</dbReference>
<name>A0A7G8TFM2_9FIRM</name>
<dbReference type="Pfam" id="PF02661">
    <property type="entry name" value="Fic"/>
    <property type="match status" value="1"/>
</dbReference>
<keyword evidence="2" id="KW-0067">ATP-binding</keyword>
<dbReference type="InterPro" id="IPR040198">
    <property type="entry name" value="Fido_containing"/>
</dbReference>
<evidence type="ECO:0000259" key="5">
    <source>
        <dbReference type="PROSITE" id="PS51459"/>
    </source>
</evidence>
<evidence type="ECO:0000313" key="6">
    <source>
        <dbReference type="EMBL" id="QNK42413.1"/>
    </source>
</evidence>
<keyword evidence="2" id="KW-0547">Nucleotide-binding</keyword>
<dbReference type="PROSITE" id="PS51459">
    <property type="entry name" value="FIDO"/>
    <property type="match status" value="1"/>
</dbReference>
<evidence type="ECO:0000256" key="1">
    <source>
        <dbReference type="PIRSR" id="PIRSR640198-1"/>
    </source>
</evidence>
<gene>
    <name evidence="6" type="ORF">HCR03_09495</name>
</gene>
<dbReference type="KEGG" id="cfem:HCR03_09495"/>
<proteinExistence type="predicted"/>
<dbReference type="RefSeq" id="WP_187037865.1">
    <property type="nucleotide sequence ID" value="NZ_CP060286.1"/>
</dbReference>